<dbReference type="PROSITE" id="PS00678">
    <property type="entry name" value="WD_REPEATS_1"/>
    <property type="match status" value="2"/>
</dbReference>
<dbReference type="OrthoDB" id="2306at2759"/>
<dbReference type="CDD" id="cd00200">
    <property type="entry name" value="WD40"/>
    <property type="match status" value="1"/>
</dbReference>
<dbReference type="InterPro" id="IPR001680">
    <property type="entry name" value="WD40_rpt"/>
</dbReference>
<dbReference type="SMART" id="SM00320">
    <property type="entry name" value="WD40"/>
    <property type="match status" value="8"/>
</dbReference>
<protein>
    <recommendedName>
        <fullName evidence="6">Anaphase-promoting complex subunit 4 WD40 domain-containing protein</fullName>
    </recommendedName>
</protein>
<name>A0A261Y7K8_9FUNG</name>
<dbReference type="Gene3D" id="2.130.10.10">
    <property type="entry name" value="YVTN repeat-like/Quinoprotein amine dehydrogenase"/>
    <property type="match status" value="2"/>
</dbReference>
<keyword evidence="2" id="KW-0677">Repeat</keyword>
<reference evidence="4 5" key="1">
    <citation type="journal article" date="2017" name="Mycologia">
        <title>Bifiguratus adelaidae, gen. et sp. nov., a new member of Mucoromycotina in endophytic and soil-dwelling habitats.</title>
        <authorList>
            <person name="Torres-Cruz T.J."/>
            <person name="Billingsley Tobias T.L."/>
            <person name="Almatruk M."/>
            <person name="Hesse C."/>
            <person name="Kuske C.R."/>
            <person name="Desiro A."/>
            <person name="Benucci G.M."/>
            <person name="Bonito G."/>
            <person name="Stajich J.E."/>
            <person name="Dunlap C."/>
            <person name="Arnold A.E."/>
            <person name="Porras-Alfaro A."/>
        </authorList>
    </citation>
    <scope>NUCLEOTIDE SEQUENCE [LARGE SCALE GENOMIC DNA]</scope>
    <source>
        <strain evidence="4 5">AZ0501</strain>
    </source>
</reference>
<dbReference type="Proteomes" id="UP000242875">
    <property type="component" value="Unassembled WGS sequence"/>
</dbReference>
<dbReference type="GO" id="GO:0051014">
    <property type="term" value="P:actin filament severing"/>
    <property type="evidence" value="ECO:0007669"/>
    <property type="project" value="EnsemblFungi"/>
</dbReference>
<evidence type="ECO:0000256" key="2">
    <source>
        <dbReference type="ARBA" id="ARBA00022737"/>
    </source>
</evidence>
<feature type="repeat" description="WD" evidence="3">
    <location>
        <begin position="227"/>
        <end position="268"/>
    </location>
</feature>
<gene>
    <name evidence="4" type="ORF">BZG36_00459</name>
</gene>
<proteinExistence type="predicted"/>
<keyword evidence="1 3" id="KW-0853">WD repeat</keyword>
<organism evidence="4 5">
    <name type="scientific">Bifiguratus adelaidae</name>
    <dbReference type="NCBI Taxonomy" id="1938954"/>
    <lineage>
        <taxon>Eukaryota</taxon>
        <taxon>Fungi</taxon>
        <taxon>Fungi incertae sedis</taxon>
        <taxon>Mucoromycota</taxon>
        <taxon>Mucoromycotina</taxon>
        <taxon>Endogonomycetes</taxon>
        <taxon>Endogonales</taxon>
        <taxon>Endogonales incertae sedis</taxon>
        <taxon>Bifiguratus</taxon>
    </lineage>
</organism>
<dbReference type="GO" id="GO:0030042">
    <property type="term" value="P:actin filament depolymerization"/>
    <property type="evidence" value="ECO:0007669"/>
    <property type="project" value="EnsemblFungi"/>
</dbReference>
<accession>A0A261Y7K8</accession>
<feature type="repeat" description="WD" evidence="3">
    <location>
        <begin position="181"/>
        <end position="222"/>
    </location>
</feature>
<evidence type="ECO:0000313" key="5">
    <source>
        <dbReference type="Proteomes" id="UP000242875"/>
    </source>
</evidence>
<dbReference type="Pfam" id="PF00400">
    <property type="entry name" value="WD40"/>
    <property type="match status" value="6"/>
</dbReference>
<dbReference type="InterPro" id="IPR015943">
    <property type="entry name" value="WD40/YVTN_repeat-like_dom_sf"/>
</dbReference>
<dbReference type="FunFam" id="2.130.10.10:FF:000102">
    <property type="entry name" value="Actin-interacting protein 1"/>
    <property type="match status" value="1"/>
</dbReference>
<dbReference type="GO" id="GO:0005884">
    <property type="term" value="C:actin filament"/>
    <property type="evidence" value="ECO:0007669"/>
    <property type="project" value="EnsemblFungi"/>
</dbReference>
<dbReference type="PROSITE" id="PS50082">
    <property type="entry name" value="WD_REPEATS_2"/>
    <property type="match status" value="5"/>
</dbReference>
<dbReference type="GO" id="GO:0003786">
    <property type="term" value="F:actin lateral binding"/>
    <property type="evidence" value="ECO:0007669"/>
    <property type="project" value="EnsemblFungi"/>
</dbReference>
<dbReference type="InterPro" id="IPR036322">
    <property type="entry name" value="WD40_repeat_dom_sf"/>
</dbReference>
<comment type="caution">
    <text evidence="4">The sequence shown here is derived from an EMBL/GenBank/DDBJ whole genome shotgun (WGS) entry which is preliminary data.</text>
</comment>
<feature type="repeat" description="WD" evidence="3">
    <location>
        <begin position="519"/>
        <end position="550"/>
    </location>
</feature>
<dbReference type="GO" id="GO:0030479">
    <property type="term" value="C:actin cortical patch"/>
    <property type="evidence" value="ECO:0007669"/>
    <property type="project" value="EnsemblFungi"/>
</dbReference>
<sequence length="565" mass="61585">MKKYIYSPTPTTTRGQATRLSTNSQGTRLVYTNAKSVFVRDLENPSIATEYAGHVHATTAARFSPSGYYIASGDVQGNVRIWDAMGEGSLKSEIRPIAGRINDIAWDAESKRVIAVGDGKERFGHAFFFDSLSSCGEITGHSKQINSVSIKPTRPFKAVTASDDATVVFFSGVPYKFGKVIRDHSRFVQQVAFSPSGDVFCSVGADGKIFLYDGKEGERMSELQVDGQAHAGTIFAASWSPDSQYLLTSGADCTTKLWDVTSGKIVNTFEFTGGSQQYDDQQVGNVWSAKDHLVSLSLSGDLNYLDKRSGSVSRKVLGHARGITAMAVTPSQTLYTGSYDGRICSWDLSNLDQAEAKPIEGHANQVMAMQVADYRLYSVGMDDVLKTGTIEQGFHSIPTTHLPRALSVVDNLVAIATNHDVQIYDKGKKVAVLDKLNYTPTCAVLGKGQLYVGSEDALIRPYTISGTTFTPGEPFSSNRGPISAMALDPSGTLLAVADHQGKIYVYENGKTKIQHWVFHTGRVTSLAWNKEGTHVVSASWDTHIYVWSVERPMKRVAIKNAHKDV</sequence>
<evidence type="ECO:0008006" key="6">
    <source>
        <dbReference type="Google" id="ProtNLM"/>
    </source>
</evidence>
<dbReference type="SUPFAM" id="SSF50978">
    <property type="entry name" value="WD40 repeat-like"/>
    <property type="match status" value="2"/>
</dbReference>
<feature type="repeat" description="WD" evidence="3">
    <location>
        <begin position="51"/>
        <end position="83"/>
    </location>
</feature>
<dbReference type="InterPro" id="IPR019775">
    <property type="entry name" value="WD40_repeat_CS"/>
</dbReference>
<dbReference type="PROSITE" id="PS50294">
    <property type="entry name" value="WD_REPEATS_REGION"/>
    <property type="match status" value="4"/>
</dbReference>
<evidence type="ECO:0000313" key="4">
    <source>
        <dbReference type="EMBL" id="OZJ06464.1"/>
    </source>
</evidence>
<dbReference type="AlphaFoldDB" id="A0A261Y7K8"/>
<dbReference type="GO" id="GO:0032466">
    <property type="term" value="P:negative regulation of cytokinesis"/>
    <property type="evidence" value="ECO:0007669"/>
    <property type="project" value="EnsemblFungi"/>
</dbReference>
<evidence type="ECO:0000256" key="3">
    <source>
        <dbReference type="PROSITE-ProRule" id="PRU00221"/>
    </source>
</evidence>
<dbReference type="EMBL" id="MVBO01000003">
    <property type="protein sequence ID" value="OZJ06464.1"/>
    <property type="molecule type" value="Genomic_DNA"/>
</dbReference>
<dbReference type="PANTHER" id="PTHR19856">
    <property type="entry name" value="WD-REPEATCONTAINING PROTEIN WDR1"/>
    <property type="match status" value="1"/>
</dbReference>
<feature type="repeat" description="WD" evidence="3">
    <location>
        <begin position="316"/>
        <end position="356"/>
    </location>
</feature>
<dbReference type="GO" id="GO:0051016">
    <property type="term" value="P:barbed-end actin filament capping"/>
    <property type="evidence" value="ECO:0007669"/>
    <property type="project" value="EnsemblFungi"/>
</dbReference>
<keyword evidence="5" id="KW-1185">Reference proteome</keyword>
<evidence type="ECO:0000256" key="1">
    <source>
        <dbReference type="ARBA" id="ARBA00022574"/>
    </source>
</evidence>
<dbReference type="PANTHER" id="PTHR19856:SF0">
    <property type="entry name" value="WD REPEAT-CONTAINING PROTEIN 1"/>
    <property type="match status" value="1"/>
</dbReference>